<feature type="transmembrane region" description="Helical" evidence="1">
    <location>
        <begin position="6"/>
        <end position="31"/>
    </location>
</feature>
<comment type="caution">
    <text evidence="2">The sequence shown here is derived from an EMBL/GenBank/DDBJ whole genome shotgun (WGS) entry which is preliminary data.</text>
</comment>
<dbReference type="Proteomes" id="UP000316759">
    <property type="component" value="Unassembled WGS sequence"/>
</dbReference>
<keyword evidence="3" id="KW-1185">Reference proteome</keyword>
<gene>
    <name evidence="2" type="ORF">FGIG_07189</name>
</gene>
<evidence type="ECO:0000313" key="2">
    <source>
        <dbReference type="EMBL" id="TPP66032.1"/>
    </source>
</evidence>
<name>A0A504YVN5_FASGI</name>
<keyword evidence="1" id="KW-1133">Transmembrane helix</keyword>
<accession>A0A504YVN5</accession>
<dbReference type="AlphaFoldDB" id="A0A504YVN5"/>
<keyword evidence="1" id="KW-0472">Membrane</keyword>
<reference evidence="2 3" key="1">
    <citation type="submission" date="2019-04" db="EMBL/GenBank/DDBJ databases">
        <title>Annotation for the trematode Fasciola gigantica.</title>
        <authorList>
            <person name="Choi Y.-J."/>
        </authorList>
    </citation>
    <scope>NUCLEOTIDE SEQUENCE [LARGE SCALE GENOMIC DNA]</scope>
    <source>
        <strain evidence="2">Uganda_cow_1</strain>
    </source>
</reference>
<proteinExistence type="predicted"/>
<keyword evidence="1" id="KW-0812">Transmembrane</keyword>
<protein>
    <submittedName>
        <fullName evidence="2">Uncharacterized protein</fullName>
    </submittedName>
</protein>
<evidence type="ECO:0000256" key="1">
    <source>
        <dbReference type="SAM" id="Phobius"/>
    </source>
</evidence>
<dbReference type="EMBL" id="SUNJ01002365">
    <property type="protein sequence ID" value="TPP66032.1"/>
    <property type="molecule type" value="Genomic_DNA"/>
</dbReference>
<organism evidence="2 3">
    <name type="scientific">Fasciola gigantica</name>
    <name type="common">Giant liver fluke</name>
    <dbReference type="NCBI Taxonomy" id="46835"/>
    <lineage>
        <taxon>Eukaryota</taxon>
        <taxon>Metazoa</taxon>
        <taxon>Spiralia</taxon>
        <taxon>Lophotrochozoa</taxon>
        <taxon>Platyhelminthes</taxon>
        <taxon>Trematoda</taxon>
        <taxon>Digenea</taxon>
        <taxon>Plagiorchiida</taxon>
        <taxon>Echinostomata</taxon>
        <taxon>Echinostomatoidea</taxon>
        <taxon>Fasciolidae</taxon>
        <taxon>Fasciola</taxon>
    </lineage>
</organism>
<sequence length="111" mass="13063">MDDYSANAVMLTGICSTAVLLLLIVCLMVSLRDLRRQHLHWSETQYSSEKSPMKIMKRCQTCVIRSQQSGLEPQTIWPIQAIHNTFRTMITYQWARSIRIKTWNKPFEFLK</sequence>
<evidence type="ECO:0000313" key="3">
    <source>
        <dbReference type="Proteomes" id="UP000316759"/>
    </source>
</evidence>